<evidence type="ECO:0000313" key="2">
    <source>
        <dbReference type="Proteomes" id="UP000324800"/>
    </source>
</evidence>
<dbReference type="SUPFAM" id="SSF53300">
    <property type="entry name" value="vWA-like"/>
    <property type="match status" value="1"/>
</dbReference>
<reference evidence="1 2" key="1">
    <citation type="submission" date="2019-03" db="EMBL/GenBank/DDBJ databases">
        <title>Single cell metagenomics reveals metabolic interactions within the superorganism composed of flagellate Streblomastix strix and complex community of Bacteroidetes bacteria on its surface.</title>
        <authorList>
            <person name="Treitli S.C."/>
            <person name="Kolisko M."/>
            <person name="Husnik F."/>
            <person name="Keeling P."/>
            <person name="Hampl V."/>
        </authorList>
    </citation>
    <scope>NUCLEOTIDE SEQUENCE [LARGE SCALE GENOMIC DNA]</scope>
    <source>
        <strain evidence="1">ST1C</strain>
    </source>
</reference>
<accession>A0A5J4UMY9</accession>
<protein>
    <recommendedName>
        <fullName evidence="3">VWFA domain-containing protein</fullName>
    </recommendedName>
</protein>
<proteinExistence type="predicted"/>
<dbReference type="AlphaFoldDB" id="A0A5J4UMY9"/>
<gene>
    <name evidence="1" type="ORF">EZS28_032929</name>
</gene>
<evidence type="ECO:0000313" key="1">
    <source>
        <dbReference type="EMBL" id="KAA6371544.1"/>
    </source>
</evidence>
<dbReference type="EMBL" id="SNRW01014364">
    <property type="protein sequence ID" value="KAA6371544.1"/>
    <property type="molecule type" value="Genomic_DNA"/>
</dbReference>
<dbReference type="InterPro" id="IPR036465">
    <property type="entry name" value="vWFA_dom_sf"/>
</dbReference>
<dbReference type="Proteomes" id="UP000324800">
    <property type="component" value="Unassembled WGS sequence"/>
</dbReference>
<sequence>MHLIWGAITLLGTLRNPHLLMSREIDILQQKLQQGPPNPELIQKQIEKDENEVAQEMNGKEINCIGVIDKQFTEAEIVEKLIEKIENMNPPEFPAPAENQENYQTISFTDLLKKIEEQIEKLISKFKNIKNPSDLNQLLIQIPSLSSQTVIAAQCAENQNISKLVSVMMTLTVIVQELQGSEENKQILEVQISKAAQGCQHAWSNLQKLGVNTPEKLKLQNDKHKHPSRSLRVQNVEIVNIPECQLQCGVWLSQAEKAARIAGSRMPSKLQIPILHLTPNIDKGGNENLNINEQNKKPIKTDRSNLFVSQRFGQQIQTIINNKSGLSDEKIGIAIRDTVLEKPPQEDQIDGEEFIPIQANIGQIRQEFVQTNIAEMLKGKKVEDLLLIEYEVVRRAPLGNDNTKKVSEGRVVVPIDGILDRHDLENIENRPEIIELHELSLHIQSLLYAEIARFLKPFDQNKIIPFTLQDTEVSIMVDISSSMTKLSKMKQIGSMVLATGISSILSSFGVQLHLFVFADREAIWKLSDLNYHNPQEDLIRLIDSLREGGRPGSFPLDAAIASHNEWVDRLNNPTREKQGSPNHLTIIISDFISAQVIDRERDWSTENIGRCILISLNTDLNLELLDKKKVPRELYENGLIPKFTPGGNISSFCIDPKELCSGFASPDSNQIFQMIQEIARKIFTKSEFKEQIKQKSSILTTCAPIQDKTMFWANLTHVHEVKKKSNQIEEKTKNDFFVQIKPTLNFALASVKSTVKLILLQEPKNVETDNKWLQRQSANESKTPFVGISRDIATTALTHSFVPNRAAGKEPSPSSGQLWIPGLRRFIQSGYTYPNLFLKKSRRNQKAYSITFVIDNTQRIFSPLNISHTVSTISAIIGSIALIPDGDEIVIDVIAASDGKANLLIHNIQVRLLSDGTLISDILRTADKCAGTESGLGIGIASALQLTSRRSGVGFGRRIIAFTDSIVTNAADVSTLRQAL</sequence>
<feature type="non-terminal residue" evidence="1">
    <location>
        <position position="980"/>
    </location>
</feature>
<comment type="caution">
    <text evidence="1">The sequence shown here is derived from an EMBL/GenBank/DDBJ whole genome shotgun (WGS) entry which is preliminary data.</text>
</comment>
<organism evidence="1 2">
    <name type="scientific">Streblomastix strix</name>
    <dbReference type="NCBI Taxonomy" id="222440"/>
    <lineage>
        <taxon>Eukaryota</taxon>
        <taxon>Metamonada</taxon>
        <taxon>Preaxostyla</taxon>
        <taxon>Oxymonadida</taxon>
        <taxon>Streblomastigidae</taxon>
        <taxon>Streblomastix</taxon>
    </lineage>
</organism>
<evidence type="ECO:0008006" key="3">
    <source>
        <dbReference type="Google" id="ProtNLM"/>
    </source>
</evidence>
<name>A0A5J4UMY9_9EUKA</name>